<protein>
    <submittedName>
        <fullName evidence="3">Putative outer membrane adhesin like protein</fullName>
    </submittedName>
</protein>
<dbReference type="Proteomes" id="UP000351155">
    <property type="component" value="Unassembled WGS sequence"/>
</dbReference>
<evidence type="ECO:0000259" key="2">
    <source>
        <dbReference type="Pfam" id="PF19077"/>
    </source>
</evidence>
<sequence>MLNTVTDDQLPSTGTLTNGQATNDPQPTLAGTAEVNAVIRIYDNGVEIAQTRADETGNWTFSPTLANGSHTLTLTATDAAGNVSQPSTGFTVVVDTVAPVAPIISQGVDDVGTLTGTFGSGQVTDDTLPVLNGTSEANAVVRLFENGIQIGQTTAGADGSWTIQLTTALTTGPHTITATATDAAGQRQHAIGGLCH</sequence>
<proteinExistence type="predicted"/>
<evidence type="ECO:0000256" key="1">
    <source>
        <dbReference type="SAM" id="MobiDB-lite"/>
    </source>
</evidence>
<gene>
    <name evidence="3" type="ORF">NCTC12126_05629</name>
</gene>
<dbReference type="EMBL" id="CAADIW010000072">
    <property type="protein sequence ID" value="VFS44328.1"/>
    <property type="molecule type" value="Genomic_DNA"/>
</dbReference>
<name>A0A484Z7H1_9ENTR</name>
<dbReference type="Pfam" id="PF19077">
    <property type="entry name" value="Big_13"/>
    <property type="match status" value="2"/>
</dbReference>
<feature type="region of interest" description="Disordered" evidence="1">
    <location>
        <begin position="1"/>
        <end position="29"/>
    </location>
</feature>
<organism evidence="3 4">
    <name type="scientific">Enterobacter cancerogenus</name>
    <dbReference type="NCBI Taxonomy" id="69218"/>
    <lineage>
        <taxon>Bacteria</taxon>
        <taxon>Pseudomonadati</taxon>
        <taxon>Pseudomonadota</taxon>
        <taxon>Gammaproteobacteria</taxon>
        <taxon>Enterobacterales</taxon>
        <taxon>Enterobacteriaceae</taxon>
        <taxon>Enterobacter</taxon>
        <taxon>Enterobacter cloacae complex</taxon>
    </lineage>
</organism>
<accession>A0A484Z7H1</accession>
<feature type="domain" description="Bacterial Ig-like" evidence="2">
    <location>
        <begin position="11"/>
        <end position="96"/>
    </location>
</feature>
<evidence type="ECO:0000313" key="3">
    <source>
        <dbReference type="EMBL" id="VFS44328.1"/>
    </source>
</evidence>
<evidence type="ECO:0000313" key="4">
    <source>
        <dbReference type="Proteomes" id="UP000351155"/>
    </source>
</evidence>
<dbReference type="InterPro" id="IPR044016">
    <property type="entry name" value="Big_13"/>
</dbReference>
<reference evidence="3 4" key="1">
    <citation type="submission" date="2019-03" db="EMBL/GenBank/DDBJ databases">
        <authorList>
            <consortium name="Pathogen Informatics"/>
        </authorList>
    </citation>
    <scope>NUCLEOTIDE SEQUENCE [LARGE SCALE GENOMIC DNA]</scope>
    <source>
        <strain evidence="3 4">NCTC12126</strain>
    </source>
</reference>
<dbReference type="Gene3D" id="2.60.40.10">
    <property type="entry name" value="Immunoglobulins"/>
    <property type="match status" value="2"/>
</dbReference>
<dbReference type="InterPro" id="IPR013783">
    <property type="entry name" value="Ig-like_fold"/>
</dbReference>
<dbReference type="NCBIfam" id="NF033510">
    <property type="entry name" value="Ca_tandemer"/>
    <property type="match status" value="2"/>
</dbReference>
<feature type="compositionally biased region" description="Polar residues" evidence="1">
    <location>
        <begin position="1"/>
        <end position="26"/>
    </location>
</feature>
<dbReference type="AlphaFoldDB" id="A0A484Z7H1"/>
<feature type="domain" description="Bacterial Ig-like" evidence="2">
    <location>
        <begin position="113"/>
        <end position="188"/>
    </location>
</feature>